<dbReference type="Proteomes" id="UP001364472">
    <property type="component" value="Unassembled WGS sequence"/>
</dbReference>
<name>A0AAW9R7Y4_9GAMM</name>
<accession>A0AAW9R7Y4</accession>
<evidence type="ECO:0000313" key="2">
    <source>
        <dbReference type="Proteomes" id="UP001364472"/>
    </source>
</evidence>
<gene>
    <name evidence="1" type="ORF">WB794_10750</name>
</gene>
<organism evidence="1 2">
    <name type="scientific">Denitratimonas tolerans</name>
    <dbReference type="NCBI Taxonomy" id="1338420"/>
    <lineage>
        <taxon>Bacteria</taxon>
        <taxon>Pseudomonadati</taxon>
        <taxon>Pseudomonadota</taxon>
        <taxon>Gammaproteobacteria</taxon>
        <taxon>Lysobacterales</taxon>
        <taxon>Lysobacteraceae</taxon>
        <taxon>Denitratimonas</taxon>
    </lineage>
</organism>
<protein>
    <submittedName>
        <fullName evidence="1">Uncharacterized protein</fullName>
    </submittedName>
</protein>
<sequence length="439" mass="47932">MRWLGVLALGLFLVLGGLFAVSRWMGPTAEQRAALALLAEDDPQPAGRNAFAALWLLGYDVPGDEIDAVAAEDVENYRKALVSAQSAQVLSNQMSVAEGRFARHRAWPSDLKMCGSEDASCLATVRERRDDYARQVAHDRALVDRVRGLAAFDHYRNPMDGHIFPPLPPFKLFFIAHTASALDFVEGHTDAALEAVCRDVDTWRRLSANSDTLIFASIGGAMVTTGSHLFSDMLAELPLDHPLPSICATAFDPARVAPDLCSAMQGEARIAQAHLDRYGDEAYSFLRPVLLDLDATRARMAPVYAHACTDVVRRALIDDTPIAPQPAPGSPWRLECFSNVMGCTLSRIAEPAYDAYVGRMQDVQAVLRTVDAVVRLRGQAAASGQTMAQVLREGGLRPAVETWRMPVFDEAAGEISTSLRGHGRRTEWRIPLPASRLGD</sequence>
<dbReference type="AlphaFoldDB" id="A0AAW9R7Y4"/>
<keyword evidence="2" id="KW-1185">Reference proteome</keyword>
<dbReference type="RefSeq" id="WP_337335846.1">
    <property type="nucleotide sequence ID" value="NZ_JBBDHC010000015.1"/>
</dbReference>
<evidence type="ECO:0000313" key="1">
    <source>
        <dbReference type="EMBL" id="MEJ1250147.1"/>
    </source>
</evidence>
<proteinExistence type="predicted"/>
<comment type="caution">
    <text evidence="1">The sequence shown here is derived from an EMBL/GenBank/DDBJ whole genome shotgun (WGS) entry which is preliminary data.</text>
</comment>
<reference evidence="1 2" key="1">
    <citation type="journal article" date="2016" name="Antonie Van Leeuwenhoek">
        <title>Denitratimonas tolerans gen. nov., sp. nov., a denitrifying bacterium isolated from a bioreactor for tannery wastewater treatment.</title>
        <authorList>
            <person name="Han S.I."/>
            <person name="Kim J.O."/>
            <person name="Lee Y.R."/>
            <person name="Ekpeghere K.I."/>
            <person name="Koh S.C."/>
            <person name="Whang K.S."/>
        </authorList>
    </citation>
    <scope>NUCLEOTIDE SEQUENCE [LARGE SCALE GENOMIC DNA]</scope>
    <source>
        <strain evidence="1 2">KACC 17565</strain>
    </source>
</reference>
<dbReference type="EMBL" id="JBBDHC010000015">
    <property type="protein sequence ID" value="MEJ1250147.1"/>
    <property type="molecule type" value="Genomic_DNA"/>
</dbReference>